<dbReference type="EMBL" id="JANJOU010000011">
    <property type="protein sequence ID" value="MCR0983283.1"/>
    <property type="molecule type" value="Genomic_DNA"/>
</dbReference>
<feature type="compositionally biased region" description="Low complexity" evidence="1">
    <location>
        <begin position="121"/>
        <end position="133"/>
    </location>
</feature>
<protein>
    <submittedName>
        <fullName evidence="2">DUF2934 domain-containing protein</fullName>
    </submittedName>
</protein>
<proteinExistence type="predicted"/>
<sequence length="140" mass="14085">MTDDKRIHERAYAIWESAGRPEGQHDAHWEQAAREVAAEANGAAGATDEAASSPKPERAKKRAGDKAPTPAAPDGGSTPAEAAAATKPAKPDAKEKAKRPKAATATDSATLAAPDGGSTPAEAAAAPKAAKAAIKGKKKS</sequence>
<dbReference type="Proteomes" id="UP001524642">
    <property type="component" value="Unassembled WGS sequence"/>
</dbReference>
<evidence type="ECO:0000313" key="2">
    <source>
        <dbReference type="EMBL" id="MCR0983283.1"/>
    </source>
</evidence>
<dbReference type="InterPro" id="IPR021327">
    <property type="entry name" value="DUF2934"/>
</dbReference>
<dbReference type="Pfam" id="PF11154">
    <property type="entry name" value="DUF2934"/>
    <property type="match status" value="1"/>
</dbReference>
<reference evidence="2 3" key="1">
    <citation type="submission" date="2022-06" db="EMBL/GenBank/DDBJ databases">
        <title>Roseomonas CN29.</title>
        <authorList>
            <person name="Cheng Y."/>
            <person name="He X."/>
        </authorList>
    </citation>
    <scope>NUCLEOTIDE SEQUENCE [LARGE SCALE GENOMIC DNA]</scope>
    <source>
        <strain evidence="2 3">CN29</strain>
    </source>
</reference>
<organism evidence="2 3">
    <name type="scientific">Roseomonas populi</name>
    <dbReference type="NCBI Taxonomy" id="3121582"/>
    <lineage>
        <taxon>Bacteria</taxon>
        <taxon>Pseudomonadati</taxon>
        <taxon>Pseudomonadota</taxon>
        <taxon>Alphaproteobacteria</taxon>
        <taxon>Acetobacterales</taxon>
        <taxon>Roseomonadaceae</taxon>
        <taxon>Roseomonas</taxon>
    </lineage>
</organism>
<accession>A0ABT1X7A6</accession>
<feature type="compositionally biased region" description="Basic and acidic residues" evidence="1">
    <location>
        <begin position="1"/>
        <end position="11"/>
    </location>
</feature>
<evidence type="ECO:0000313" key="3">
    <source>
        <dbReference type="Proteomes" id="UP001524642"/>
    </source>
</evidence>
<feature type="compositionally biased region" description="Low complexity" evidence="1">
    <location>
        <begin position="102"/>
        <end position="113"/>
    </location>
</feature>
<evidence type="ECO:0000256" key="1">
    <source>
        <dbReference type="SAM" id="MobiDB-lite"/>
    </source>
</evidence>
<dbReference type="RefSeq" id="WP_257716952.1">
    <property type="nucleotide sequence ID" value="NZ_JANJOU010000011.1"/>
</dbReference>
<comment type="caution">
    <text evidence="2">The sequence shown here is derived from an EMBL/GenBank/DDBJ whole genome shotgun (WGS) entry which is preliminary data.</text>
</comment>
<gene>
    <name evidence="2" type="ORF">NRP21_14600</name>
</gene>
<feature type="compositionally biased region" description="Basic and acidic residues" evidence="1">
    <location>
        <begin position="22"/>
        <end position="37"/>
    </location>
</feature>
<feature type="compositionally biased region" description="Low complexity" evidence="1">
    <location>
        <begin position="78"/>
        <end position="88"/>
    </location>
</feature>
<feature type="region of interest" description="Disordered" evidence="1">
    <location>
        <begin position="1"/>
        <end position="140"/>
    </location>
</feature>
<feature type="compositionally biased region" description="Low complexity" evidence="1">
    <location>
        <begin position="38"/>
        <end position="51"/>
    </location>
</feature>
<keyword evidence="3" id="KW-1185">Reference proteome</keyword>
<name>A0ABT1X7A6_9PROT</name>